<dbReference type="Proteomes" id="UP000199063">
    <property type="component" value="Unassembled WGS sequence"/>
</dbReference>
<feature type="chain" id="PRO_5038850270" description="Phosphate-binding protein" evidence="6">
    <location>
        <begin position="26"/>
        <end position="371"/>
    </location>
</feature>
<evidence type="ECO:0000256" key="3">
    <source>
        <dbReference type="ARBA" id="ARBA00022592"/>
    </source>
</evidence>
<dbReference type="SUPFAM" id="SSF53850">
    <property type="entry name" value="Periplasmic binding protein-like II"/>
    <property type="match status" value="1"/>
</dbReference>
<dbReference type="PIRSF" id="PIRSF002756">
    <property type="entry name" value="PstS"/>
    <property type="match status" value="1"/>
</dbReference>
<feature type="binding site" evidence="5">
    <location>
        <position position="88"/>
    </location>
    <ligand>
        <name>phosphate</name>
        <dbReference type="ChEBI" id="CHEBI:43474"/>
    </ligand>
</feature>
<keyword evidence="6" id="KW-0732">Signal</keyword>
<feature type="signal peptide" evidence="6">
    <location>
        <begin position="1"/>
        <end position="25"/>
    </location>
</feature>
<gene>
    <name evidence="8" type="ORF">SAMN05444921_106130</name>
</gene>
<dbReference type="InterPro" id="IPR005673">
    <property type="entry name" value="ABC_phos-bd_PstS"/>
</dbReference>
<evidence type="ECO:0000313" key="9">
    <source>
        <dbReference type="Proteomes" id="UP000199063"/>
    </source>
</evidence>
<dbReference type="EMBL" id="FNHI01000006">
    <property type="protein sequence ID" value="SDM29589.1"/>
    <property type="molecule type" value="Genomic_DNA"/>
</dbReference>
<feature type="binding site" evidence="5">
    <location>
        <begin position="58"/>
        <end position="60"/>
    </location>
    <ligand>
        <name>phosphate</name>
        <dbReference type="ChEBI" id="CHEBI:43474"/>
    </ligand>
</feature>
<dbReference type="PROSITE" id="PS51257">
    <property type="entry name" value="PROKAR_LIPOPROTEIN"/>
    <property type="match status" value="1"/>
</dbReference>
<dbReference type="PANTHER" id="PTHR42996">
    <property type="entry name" value="PHOSPHATE-BINDING PROTEIN PSTS"/>
    <property type="match status" value="1"/>
</dbReference>
<dbReference type="STRING" id="1196353.SAMN05444921_106130"/>
<dbReference type="OrthoDB" id="9801510at2"/>
<evidence type="ECO:0000313" key="8">
    <source>
        <dbReference type="EMBL" id="SDM29589.1"/>
    </source>
</evidence>
<evidence type="ECO:0000256" key="4">
    <source>
        <dbReference type="PIRNR" id="PIRNR002756"/>
    </source>
</evidence>
<organism evidence="8 9">
    <name type="scientific">Streptomyces wuyuanensis</name>
    <dbReference type="NCBI Taxonomy" id="1196353"/>
    <lineage>
        <taxon>Bacteria</taxon>
        <taxon>Bacillati</taxon>
        <taxon>Actinomycetota</taxon>
        <taxon>Actinomycetes</taxon>
        <taxon>Kitasatosporales</taxon>
        <taxon>Streptomycetaceae</taxon>
        <taxon>Streptomyces</taxon>
    </lineage>
</organism>
<proteinExistence type="inferred from homology"/>
<dbReference type="RefSeq" id="WP_093653775.1">
    <property type="nucleotide sequence ID" value="NZ_FNHI01000006.1"/>
</dbReference>
<dbReference type="GO" id="GO:0035435">
    <property type="term" value="P:phosphate ion transmembrane transport"/>
    <property type="evidence" value="ECO:0007669"/>
    <property type="project" value="InterPro"/>
</dbReference>
<feature type="binding site" evidence="5">
    <location>
        <begin position="194"/>
        <end position="196"/>
    </location>
    <ligand>
        <name>phosphate</name>
        <dbReference type="ChEBI" id="CHEBI:43474"/>
    </ligand>
</feature>
<evidence type="ECO:0000256" key="5">
    <source>
        <dbReference type="PIRSR" id="PIRSR002756-1"/>
    </source>
</evidence>
<dbReference type="CDD" id="cd13565">
    <property type="entry name" value="PBP2_PstS"/>
    <property type="match status" value="1"/>
</dbReference>
<comment type="similarity">
    <text evidence="1 4">Belongs to the PstS family.</text>
</comment>
<dbReference type="Pfam" id="PF12849">
    <property type="entry name" value="PBP_like_2"/>
    <property type="match status" value="1"/>
</dbReference>
<feature type="domain" description="PBP" evidence="7">
    <location>
        <begin position="49"/>
        <end position="342"/>
    </location>
</feature>
<protein>
    <recommendedName>
        <fullName evidence="4">Phosphate-binding protein</fullName>
    </recommendedName>
</protein>
<dbReference type="PANTHER" id="PTHR42996:SF1">
    <property type="entry name" value="PHOSPHATE-BINDING PROTEIN PSTS"/>
    <property type="match status" value="1"/>
</dbReference>
<dbReference type="Gene3D" id="3.40.190.10">
    <property type="entry name" value="Periplasmic binding protein-like II"/>
    <property type="match status" value="2"/>
</dbReference>
<name>A0A1G9S267_9ACTN</name>
<keyword evidence="9" id="KW-1185">Reference proteome</keyword>
<accession>A0A1G9S267</accession>
<evidence type="ECO:0000256" key="1">
    <source>
        <dbReference type="ARBA" id="ARBA00008725"/>
    </source>
</evidence>
<dbReference type="GO" id="GO:0042301">
    <property type="term" value="F:phosphate ion binding"/>
    <property type="evidence" value="ECO:0007669"/>
    <property type="project" value="InterPro"/>
</dbReference>
<evidence type="ECO:0000259" key="7">
    <source>
        <dbReference type="Pfam" id="PF12849"/>
    </source>
</evidence>
<dbReference type="NCBIfam" id="TIGR00975">
    <property type="entry name" value="3a0107s03"/>
    <property type="match status" value="1"/>
</dbReference>
<reference evidence="9" key="1">
    <citation type="submission" date="2016-10" db="EMBL/GenBank/DDBJ databases">
        <authorList>
            <person name="Varghese N."/>
            <person name="Submissions S."/>
        </authorList>
    </citation>
    <scope>NUCLEOTIDE SEQUENCE [LARGE SCALE GENOMIC DNA]</scope>
    <source>
        <strain evidence="9">CGMCC 4.7042</strain>
    </source>
</reference>
<feature type="binding site" evidence="5">
    <location>
        <position position="106"/>
    </location>
    <ligand>
        <name>phosphate</name>
        <dbReference type="ChEBI" id="CHEBI:43474"/>
    </ligand>
</feature>
<evidence type="ECO:0000256" key="6">
    <source>
        <dbReference type="SAM" id="SignalP"/>
    </source>
</evidence>
<sequence>MRRTNRWVRPAAAAVAAALALAGCAGEGPAEERAEAGPPPVSADIDCAESGKVQGSGSTAQQNAMKHWIDRYQRACPGVRIAYNAVGSGAGVAQFLRGATAFGGTDSGLGEQDVKISRTFCAGGRAIDLPMAGGPVALGYHLPGVDGLVLDAPTLAGIFDSRITTWNHPDIRRLNPGVRLPELAITAVHRSDDSGTTQNLNAYLSGAAGDDWPYEAEKAWQAKGGHSAAGSEGIASAVAGTQGAIGYFELSFAATRKIDTVRIDTGAAEPVAPSAESASRGIAQAKVVGRGSDMKLEFDHGTSADGAYPIVLVTYEVVCDTGNNPTSLPALKSFLAYTAGEEGQGLLPAIHYAPLPDSVASRVRKIVATLS</sequence>
<keyword evidence="2 4" id="KW-0813">Transport</keyword>
<keyword evidence="3 4" id="KW-0592">Phosphate transport</keyword>
<dbReference type="InterPro" id="IPR050962">
    <property type="entry name" value="Phosphate-bind_PstS"/>
</dbReference>
<dbReference type="GeneID" id="40829573"/>
<dbReference type="AlphaFoldDB" id="A0A1G9S267"/>
<evidence type="ECO:0000256" key="2">
    <source>
        <dbReference type="ARBA" id="ARBA00022448"/>
    </source>
</evidence>
<dbReference type="GO" id="GO:0043190">
    <property type="term" value="C:ATP-binding cassette (ABC) transporter complex"/>
    <property type="evidence" value="ECO:0007669"/>
    <property type="project" value="InterPro"/>
</dbReference>
<dbReference type="InterPro" id="IPR024370">
    <property type="entry name" value="PBP_domain"/>
</dbReference>